<dbReference type="Proteomes" id="UP000663829">
    <property type="component" value="Unassembled WGS sequence"/>
</dbReference>
<dbReference type="PROSITE" id="PS50068">
    <property type="entry name" value="LDLRA_2"/>
    <property type="match status" value="1"/>
</dbReference>
<comment type="caution">
    <text evidence="8">The sequence shown here is derived from an EMBL/GenBank/DDBJ whole genome shotgun (WGS) entry which is preliminary data.</text>
</comment>
<dbReference type="SUPFAM" id="SSF57424">
    <property type="entry name" value="LDL receptor-like module"/>
    <property type="match status" value="1"/>
</dbReference>
<reference evidence="8" key="1">
    <citation type="submission" date="2021-02" db="EMBL/GenBank/DDBJ databases">
        <authorList>
            <person name="Nowell W R."/>
        </authorList>
    </citation>
    <scope>NUCLEOTIDE SEQUENCE</scope>
</reference>
<dbReference type="AlphaFoldDB" id="A0A814H229"/>
<organism evidence="8 10">
    <name type="scientific">Didymodactylos carnosus</name>
    <dbReference type="NCBI Taxonomy" id="1234261"/>
    <lineage>
        <taxon>Eukaryota</taxon>
        <taxon>Metazoa</taxon>
        <taxon>Spiralia</taxon>
        <taxon>Gnathifera</taxon>
        <taxon>Rotifera</taxon>
        <taxon>Eurotatoria</taxon>
        <taxon>Bdelloidea</taxon>
        <taxon>Philodinida</taxon>
        <taxon>Philodinidae</taxon>
        <taxon>Didymodactylos</taxon>
    </lineage>
</organism>
<dbReference type="InterPro" id="IPR036055">
    <property type="entry name" value="LDL_receptor-like_sf"/>
</dbReference>
<evidence type="ECO:0000256" key="3">
    <source>
        <dbReference type="ARBA" id="ARBA00022737"/>
    </source>
</evidence>
<dbReference type="PANTHER" id="PTHR24270">
    <property type="entry name" value="LOW-DENSITY LIPOPROTEIN RECEPTOR-RELATED"/>
    <property type="match status" value="1"/>
</dbReference>
<dbReference type="EMBL" id="CAJNOQ010003287">
    <property type="protein sequence ID" value="CAF1004544.1"/>
    <property type="molecule type" value="Genomic_DNA"/>
</dbReference>
<evidence type="ECO:0000256" key="7">
    <source>
        <dbReference type="PROSITE-ProRule" id="PRU00124"/>
    </source>
</evidence>
<name>A0A814H229_9BILA</name>
<feature type="disulfide bond" evidence="7">
    <location>
        <begin position="205"/>
        <end position="223"/>
    </location>
</feature>
<sequence>MPPSSNLRNTEYDLCWRTQKGDVLENKGYLKDCHNQSQTFNNRSYNFNDICVLSKECISAYRIRDGVKNCASEGDESTDELALTTCSNIRRHRFRCSIEEPACLSVTSLGNHLDNCRNSFDELWMGTNMKLSNMNCNSESTLECDVLRQYIETSWISIDKNQSSVQFKLSFRAYCDTFWNLPSHEDENSTECQKSWVCLEEQWQCHTGQCIDKNWVLDGEWDCPDASDEEAIFDWGISDRNAQVIQLSVLEEKFYRYHGAQPFSAFCNLSEEFPCLRADMPNELHNFTHYRPCINRRQIGDGRVDCYGAIDERNTLPSCHRPTMLGYYFACLSHYICIPYSKHCSSETCRDTSNDHFWCDRFKRSLFFDGKTDFVCINGSDTKDGRCNRIWNCPFGEDEYMCDYENKLKQVLVSYRDVKGLNAKNNKKMLPLHHFPENINASKLANDSIVTTQKNFTGTVAPNLTSSLIPYICNRGVGVQMYNGSTICFCPPQYHGEKCQFHSDRVSVLFHLNLSQSIYTTESDPTIVVKLLALFMFNNETLAAAEFWNQE</sequence>
<evidence type="ECO:0000313" key="10">
    <source>
        <dbReference type="Proteomes" id="UP000663829"/>
    </source>
</evidence>
<dbReference type="GO" id="GO:0016192">
    <property type="term" value="P:vesicle-mediated transport"/>
    <property type="evidence" value="ECO:0007669"/>
    <property type="project" value="UniProtKB-ARBA"/>
</dbReference>
<dbReference type="PRINTS" id="PR00261">
    <property type="entry name" value="LDLRECEPTOR"/>
</dbReference>
<protein>
    <recommendedName>
        <fullName evidence="11">EGF-like domain-containing protein</fullName>
    </recommendedName>
</protein>
<dbReference type="EMBL" id="CAJOBC010003287">
    <property type="protein sequence ID" value="CAF3775918.1"/>
    <property type="molecule type" value="Genomic_DNA"/>
</dbReference>
<evidence type="ECO:0000256" key="2">
    <source>
        <dbReference type="ARBA" id="ARBA00022692"/>
    </source>
</evidence>
<feature type="disulfide bond" evidence="7">
    <location>
        <begin position="198"/>
        <end position="210"/>
    </location>
</feature>
<proteinExistence type="predicted"/>
<dbReference type="InterPro" id="IPR002172">
    <property type="entry name" value="LDrepeatLR_classA_rpt"/>
</dbReference>
<evidence type="ECO:0000256" key="1">
    <source>
        <dbReference type="ARBA" id="ARBA00004167"/>
    </source>
</evidence>
<keyword evidence="4" id="KW-1133">Transmembrane helix</keyword>
<comment type="caution">
    <text evidence="7">Lacks conserved residue(s) required for the propagation of feature annotation.</text>
</comment>
<evidence type="ECO:0008006" key="11">
    <source>
        <dbReference type="Google" id="ProtNLM"/>
    </source>
</evidence>
<dbReference type="Proteomes" id="UP000681722">
    <property type="component" value="Unassembled WGS sequence"/>
</dbReference>
<dbReference type="InterPro" id="IPR050685">
    <property type="entry name" value="LDLR"/>
</dbReference>
<keyword evidence="10" id="KW-1185">Reference proteome</keyword>
<keyword evidence="6 7" id="KW-1015">Disulfide bond</keyword>
<dbReference type="OrthoDB" id="382013at2759"/>
<evidence type="ECO:0000313" key="9">
    <source>
        <dbReference type="EMBL" id="CAF3775918.1"/>
    </source>
</evidence>
<dbReference type="CDD" id="cd00112">
    <property type="entry name" value="LDLa"/>
    <property type="match status" value="1"/>
</dbReference>
<dbReference type="PANTHER" id="PTHR24270:SF61">
    <property type="entry name" value="EGF-LIKE DOMAIN-CONTAINING PROTEIN"/>
    <property type="match status" value="1"/>
</dbReference>
<dbReference type="Gene3D" id="4.10.400.10">
    <property type="entry name" value="Low-density Lipoprotein Receptor"/>
    <property type="match status" value="1"/>
</dbReference>
<accession>A0A814H229</accession>
<keyword evidence="3" id="KW-0677">Repeat</keyword>
<evidence type="ECO:0000256" key="5">
    <source>
        <dbReference type="ARBA" id="ARBA00023136"/>
    </source>
</evidence>
<dbReference type="Pfam" id="PF00057">
    <property type="entry name" value="Ldl_recept_a"/>
    <property type="match status" value="1"/>
</dbReference>
<comment type="subcellular location">
    <subcellularLocation>
        <location evidence="1">Membrane</location>
        <topology evidence="1">Single-pass membrane protein</topology>
    </subcellularLocation>
</comment>
<keyword evidence="5" id="KW-0472">Membrane</keyword>
<evidence type="ECO:0000256" key="6">
    <source>
        <dbReference type="ARBA" id="ARBA00023157"/>
    </source>
</evidence>
<evidence type="ECO:0000313" key="8">
    <source>
        <dbReference type="EMBL" id="CAF1004544.1"/>
    </source>
</evidence>
<keyword evidence="2" id="KW-0812">Transmembrane</keyword>
<dbReference type="GO" id="GO:0005886">
    <property type="term" value="C:plasma membrane"/>
    <property type="evidence" value="ECO:0007669"/>
    <property type="project" value="TreeGrafter"/>
</dbReference>
<gene>
    <name evidence="8" type="ORF">GPM918_LOCUS13939</name>
    <name evidence="9" type="ORF">SRO942_LOCUS13939</name>
</gene>
<evidence type="ECO:0000256" key="4">
    <source>
        <dbReference type="ARBA" id="ARBA00022989"/>
    </source>
</evidence>
<dbReference type="SMART" id="SM00192">
    <property type="entry name" value="LDLa"/>
    <property type="match status" value="2"/>
</dbReference>